<comment type="subcellular location">
    <subcellularLocation>
        <location evidence="1">Membrane</location>
        <topology evidence="1">Multi-pass membrane protein</topology>
    </subcellularLocation>
</comment>
<dbReference type="Pfam" id="PF00939">
    <property type="entry name" value="Na_sulph_symp"/>
    <property type="match status" value="1"/>
</dbReference>
<feature type="transmembrane region" description="Helical" evidence="6">
    <location>
        <begin position="199"/>
        <end position="225"/>
    </location>
</feature>
<evidence type="ECO:0008006" key="9">
    <source>
        <dbReference type="Google" id="ProtNLM"/>
    </source>
</evidence>
<sequence>MGDSPRPSKTDLTARFFTYHWRGLLTIVIPMAASPFVLCFPGRAEFRCMFLILVCCFYWITECIPLYVTSLLPIFVLPIMNILSSERTCQNYFKDTLAMFLGSLIVASAIEYCNLHKRLALKTILVVGCSPRRLHLGLVCITSFISMWISNSATTAMMCPIVKAVLHELETNKVVDVWMPEEVEPVTEGKKHPSRIAMAFYFGIAYASTIGGCGTLIGTGTNLTFKGIFEGRFPNATDKIDFPHFMGWAIPMVIVDTILLFICLQFTHLGLCRPQSQTGLEVARGGEAADTVKAVVMAKYAELGPLSSHECQVLFWFLTMIVLLFTRSPGFMPGWGDYFNA</sequence>
<dbReference type="InterPro" id="IPR001898">
    <property type="entry name" value="SLC13A/DASS"/>
</dbReference>
<name>A0A1I8P7N4_STOCA</name>
<evidence type="ECO:0000256" key="1">
    <source>
        <dbReference type="ARBA" id="ARBA00004141"/>
    </source>
</evidence>
<accession>A0A1I8P7N4</accession>
<dbReference type="GO" id="GO:0015137">
    <property type="term" value="F:citrate transmembrane transporter activity"/>
    <property type="evidence" value="ECO:0007669"/>
    <property type="project" value="TreeGrafter"/>
</dbReference>
<reference evidence="7" key="1">
    <citation type="submission" date="2020-05" db="UniProtKB">
        <authorList>
            <consortium name="EnsemblMetazoa"/>
        </authorList>
    </citation>
    <scope>IDENTIFICATION</scope>
    <source>
        <strain evidence="7">USDA</strain>
    </source>
</reference>
<feature type="transmembrane region" description="Helical" evidence="6">
    <location>
        <begin position="50"/>
        <end position="76"/>
    </location>
</feature>
<keyword evidence="3 6" id="KW-0812">Transmembrane</keyword>
<dbReference type="Proteomes" id="UP000095300">
    <property type="component" value="Unassembled WGS sequence"/>
</dbReference>
<dbReference type="AlphaFoldDB" id="A0A1I8P7N4"/>
<evidence type="ECO:0000313" key="8">
    <source>
        <dbReference type="Proteomes" id="UP000095300"/>
    </source>
</evidence>
<evidence type="ECO:0000256" key="6">
    <source>
        <dbReference type="SAM" id="Phobius"/>
    </source>
</evidence>
<evidence type="ECO:0000313" key="7">
    <source>
        <dbReference type="EnsemblMetazoa" id="SCAU005585-PA"/>
    </source>
</evidence>
<feature type="transmembrane region" description="Helical" evidence="6">
    <location>
        <begin position="96"/>
        <end position="115"/>
    </location>
</feature>
<dbReference type="GO" id="GO:0015141">
    <property type="term" value="F:succinate transmembrane transporter activity"/>
    <property type="evidence" value="ECO:0007669"/>
    <property type="project" value="TreeGrafter"/>
</dbReference>
<feature type="transmembrane region" description="Helical" evidence="6">
    <location>
        <begin position="245"/>
        <end position="264"/>
    </location>
</feature>
<organism evidence="7 8">
    <name type="scientific">Stomoxys calcitrans</name>
    <name type="common">Stable fly</name>
    <name type="synonym">Conops calcitrans</name>
    <dbReference type="NCBI Taxonomy" id="35570"/>
    <lineage>
        <taxon>Eukaryota</taxon>
        <taxon>Metazoa</taxon>
        <taxon>Ecdysozoa</taxon>
        <taxon>Arthropoda</taxon>
        <taxon>Hexapoda</taxon>
        <taxon>Insecta</taxon>
        <taxon>Pterygota</taxon>
        <taxon>Neoptera</taxon>
        <taxon>Endopterygota</taxon>
        <taxon>Diptera</taxon>
        <taxon>Brachycera</taxon>
        <taxon>Muscomorpha</taxon>
        <taxon>Muscoidea</taxon>
        <taxon>Muscidae</taxon>
        <taxon>Stomoxys</taxon>
    </lineage>
</organism>
<keyword evidence="4 6" id="KW-1133">Transmembrane helix</keyword>
<dbReference type="GO" id="GO:0005886">
    <property type="term" value="C:plasma membrane"/>
    <property type="evidence" value="ECO:0007669"/>
    <property type="project" value="TreeGrafter"/>
</dbReference>
<dbReference type="VEuPathDB" id="VectorBase:SCAU005585"/>
<comment type="similarity">
    <text evidence="2">Belongs to the SLC13A/DASS transporter (TC 2.A.47) family. NADC subfamily.</text>
</comment>
<dbReference type="PANTHER" id="PTHR10283">
    <property type="entry name" value="SOLUTE CARRIER FAMILY 13 MEMBER"/>
    <property type="match status" value="1"/>
</dbReference>
<keyword evidence="8" id="KW-1185">Reference proteome</keyword>
<feature type="transmembrane region" description="Helical" evidence="6">
    <location>
        <begin position="313"/>
        <end position="332"/>
    </location>
</feature>
<dbReference type="STRING" id="35570.A0A1I8P7N4"/>
<evidence type="ECO:0000256" key="4">
    <source>
        <dbReference type="ARBA" id="ARBA00022989"/>
    </source>
</evidence>
<evidence type="ECO:0000256" key="5">
    <source>
        <dbReference type="ARBA" id="ARBA00023136"/>
    </source>
</evidence>
<dbReference type="EnsemblMetazoa" id="SCAU005585-RA">
    <property type="protein sequence ID" value="SCAU005585-PA"/>
    <property type="gene ID" value="SCAU005585"/>
</dbReference>
<protein>
    <recommendedName>
        <fullName evidence="9">Citrate transporter-like domain-containing protein</fullName>
    </recommendedName>
</protein>
<evidence type="ECO:0000256" key="3">
    <source>
        <dbReference type="ARBA" id="ARBA00022692"/>
    </source>
</evidence>
<dbReference type="PANTHER" id="PTHR10283:SF82">
    <property type="entry name" value="SOLUTE CARRIER FAMILY 13 MEMBER 2"/>
    <property type="match status" value="1"/>
</dbReference>
<feature type="transmembrane region" description="Helical" evidence="6">
    <location>
        <begin position="20"/>
        <end position="38"/>
    </location>
</feature>
<proteinExistence type="inferred from homology"/>
<evidence type="ECO:0000256" key="2">
    <source>
        <dbReference type="ARBA" id="ARBA00006772"/>
    </source>
</evidence>
<keyword evidence="5 6" id="KW-0472">Membrane</keyword>